<comment type="caution">
    <text evidence="15">The sequence shown here is derived from an EMBL/GenBank/DDBJ whole genome shotgun (WGS) entry which is preliminary data.</text>
</comment>
<keyword evidence="15" id="KW-0282">Flagellum</keyword>
<evidence type="ECO:0000256" key="6">
    <source>
        <dbReference type="ARBA" id="ARBA00022519"/>
    </source>
</evidence>
<keyword evidence="10 13" id="KW-0472">Membrane</keyword>
<evidence type="ECO:0000256" key="2">
    <source>
        <dbReference type="ARBA" id="ARBA00011471"/>
    </source>
</evidence>
<dbReference type="OrthoDB" id="9805133at2"/>
<sequence>MNLVKTILNQIAEPAAQASTEATAKAAEQLTTQQNMLHFVEQSDVVGKTLFVILCLMSLLTWYLIFVKGISNRIQSIRSKRFLKRFWNAKSLDEVAADLEQNGYNNPFGRLAHHAIKASHYHQQYGGSRLSDIGSSADFTIRNMRRVIDEETARMENGLTVMASIGATSPFIGLFGTVWGVYHALINIGMSDGVNINEVAGPVGEALIMTGLGLAVAIPAVLALNAFVRRNRVMLSKIDSFAHDVFAFVSTGATIQTTDSLTVSKAVATPVQTQPQSIKE</sequence>
<dbReference type="Proteomes" id="UP000029629">
    <property type="component" value="Unassembled WGS sequence"/>
</dbReference>
<evidence type="ECO:0000256" key="12">
    <source>
        <dbReference type="RuleBase" id="RU004057"/>
    </source>
</evidence>
<keyword evidence="8 12" id="KW-0653">Protein transport</keyword>
<reference evidence="15 16" key="1">
    <citation type="submission" date="2014-07" db="EMBL/GenBank/DDBJ databases">
        <authorList>
            <person name="McCorrison J."/>
            <person name="Sanka R."/>
            <person name="Torralba M."/>
            <person name="Gillis M."/>
            <person name="Haft D.H."/>
            <person name="Methe B."/>
            <person name="Sutton G."/>
            <person name="Nelson K.E."/>
        </authorList>
    </citation>
    <scope>NUCLEOTIDE SEQUENCE [LARGE SCALE GENOMIC DNA]</scope>
    <source>
        <strain evidence="15 16">DNF00040</strain>
    </source>
</reference>
<evidence type="ECO:0000256" key="8">
    <source>
        <dbReference type="ARBA" id="ARBA00022927"/>
    </source>
</evidence>
<feature type="transmembrane region" description="Helical" evidence="13">
    <location>
        <begin position="161"/>
        <end position="186"/>
    </location>
</feature>
<evidence type="ECO:0000256" key="13">
    <source>
        <dbReference type="SAM" id="Phobius"/>
    </source>
</evidence>
<evidence type="ECO:0000256" key="7">
    <source>
        <dbReference type="ARBA" id="ARBA00022692"/>
    </source>
</evidence>
<keyword evidence="9 13" id="KW-1133">Transmembrane helix</keyword>
<dbReference type="Pfam" id="PF01618">
    <property type="entry name" value="MotA_ExbB"/>
    <property type="match status" value="1"/>
</dbReference>
<evidence type="ECO:0000256" key="5">
    <source>
        <dbReference type="ARBA" id="ARBA00022475"/>
    </source>
</evidence>
<comment type="subunit">
    <text evidence="2">The accessory proteins ExbB and ExbD seem to form a complex with TonB.</text>
</comment>
<feature type="transmembrane region" description="Helical" evidence="13">
    <location>
        <begin position="206"/>
        <end position="228"/>
    </location>
</feature>
<evidence type="ECO:0000256" key="3">
    <source>
        <dbReference type="ARBA" id="ARBA00022093"/>
    </source>
</evidence>
<gene>
    <name evidence="15" type="ORF">HMPREF2130_01140</name>
</gene>
<evidence type="ECO:0000256" key="9">
    <source>
        <dbReference type="ARBA" id="ARBA00022989"/>
    </source>
</evidence>
<feature type="transmembrane region" description="Helical" evidence="13">
    <location>
        <begin position="50"/>
        <end position="71"/>
    </location>
</feature>
<evidence type="ECO:0000259" key="14">
    <source>
        <dbReference type="Pfam" id="PF01618"/>
    </source>
</evidence>
<keyword evidence="5" id="KW-1003">Cell membrane</keyword>
<keyword evidence="6" id="KW-0997">Cell inner membrane</keyword>
<keyword evidence="16" id="KW-1185">Reference proteome</keyword>
<comment type="similarity">
    <text evidence="12">Belongs to the exbB/tolQ family.</text>
</comment>
<evidence type="ECO:0000256" key="1">
    <source>
        <dbReference type="ARBA" id="ARBA00004429"/>
    </source>
</evidence>
<dbReference type="InterPro" id="IPR002898">
    <property type="entry name" value="MotA_ExbB_proton_chnl"/>
</dbReference>
<organism evidence="15 16">
    <name type="scientific">Oligella urethralis DNF00040</name>
    <dbReference type="NCBI Taxonomy" id="1401065"/>
    <lineage>
        <taxon>Bacteria</taxon>
        <taxon>Pseudomonadati</taxon>
        <taxon>Pseudomonadota</taxon>
        <taxon>Betaproteobacteria</taxon>
        <taxon>Burkholderiales</taxon>
        <taxon>Alcaligenaceae</taxon>
        <taxon>Oligella</taxon>
    </lineage>
</organism>
<evidence type="ECO:0000313" key="16">
    <source>
        <dbReference type="Proteomes" id="UP000029629"/>
    </source>
</evidence>
<accession>A0A095ZCK8</accession>
<dbReference type="EMBL" id="JRNI01000005">
    <property type="protein sequence ID" value="KGF32383.1"/>
    <property type="molecule type" value="Genomic_DNA"/>
</dbReference>
<keyword evidence="4 12" id="KW-0813">Transport</keyword>
<dbReference type="GO" id="GO:0017038">
    <property type="term" value="P:protein import"/>
    <property type="evidence" value="ECO:0007669"/>
    <property type="project" value="TreeGrafter"/>
</dbReference>
<evidence type="ECO:0000256" key="10">
    <source>
        <dbReference type="ARBA" id="ARBA00023136"/>
    </source>
</evidence>
<dbReference type="AlphaFoldDB" id="A0A095ZCK8"/>
<keyword evidence="15" id="KW-0969">Cilium</keyword>
<feature type="domain" description="MotA/TolQ/ExbB proton channel" evidence="14">
    <location>
        <begin position="132"/>
        <end position="238"/>
    </location>
</feature>
<name>A0A095ZCK8_9BURK</name>
<keyword evidence="7 13" id="KW-0812">Transmembrane</keyword>
<dbReference type="InterPro" id="IPR050790">
    <property type="entry name" value="ExbB/TolQ_transport"/>
</dbReference>
<dbReference type="RefSeq" id="WP_036557243.1">
    <property type="nucleotide sequence ID" value="NZ_JRNI01000005.1"/>
</dbReference>
<evidence type="ECO:0000256" key="4">
    <source>
        <dbReference type="ARBA" id="ARBA00022448"/>
    </source>
</evidence>
<proteinExistence type="inferred from homology"/>
<comment type="subcellular location">
    <subcellularLocation>
        <location evidence="1">Cell inner membrane</location>
        <topology evidence="1">Multi-pass membrane protein</topology>
    </subcellularLocation>
    <subcellularLocation>
        <location evidence="12">Membrane</location>
        <topology evidence="12">Multi-pass membrane protein</topology>
    </subcellularLocation>
</comment>
<evidence type="ECO:0000256" key="11">
    <source>
        <dbReference type="ARBA" id="ARBA00024816"/>
    </source>
</evidence>
<comment type="function">
    <text evidence="11">Involved in the TonB-dependent energy-dependent transport of various receptor-bound substrates. Protects ExbD from proteolytic degradation and functionally stabilizes TonB.</text>
</comment>
<dbReference type="PANTHER" id="PTHR30625">
    <property type="entry name" value="PROTEIN TOLQ"/>
    <property type="match status" value="1"/>
</dbReference>
<keyword evidence="15" id="KW-0966">Cell projection</keyword>
<dbReference type="GO" id="GO:0005886">
    <property type="term" value="C:plasma membrane"/>
    <property type="evidence" value="ECO:0007669"/>
    <property type="project" value="UniProtKB-SubCell"/>
</dbReference>
<evidence type="ECO:0000313" key="15">
    <source>
        <dbReference type="EMBL" id="KGF32383.1"/>
    </source>
</evidence>
<dbReference type="PANTHER" id="PTHR30625:SF14">
    <property type="entry name" value="BIOPOLYMER TRANSPORT PROTEIN EXBB"/>
    <property type="match status" value="1"/>
</dbReference>
<dbReference type="eggNOG" id="COG0811">
    <property type="taxonomic scope" value="Bacteria"/>
</dbReference>
<protein>
    <recommendedName>
        <fullName evidence="3">Biopolymer transport protein ExbB</fullName>
    </recommendedName>
</protein>